<gene>
    <name evidence="1" type="ORF">B9Z19DRAFT_1073654</name>
</gene>
<dbReference type="InterPro" id="IPR026749">
    <property type="entry name" value="Tmem135"/>
</dbReference>
<keyword evidence="2" id="KW-1185">Reference proteome</keyword>
<dbReference type="AlphaFoldDB" id="A0A2T7A5L3"/>
<dbReference type="Proteomes" id="UP000244722">
    <property type="component" value="Unassembled WGS sequence"/>
</dbReference>
<evidence type="ECO:0000313" key="1">
    <source>
        <dbReference type="EMBL" id="PUU83024.1"/>
    </source>
</evidence>
<protein>
    <recommendedName>
        <fullName evidence="3">Integral membrane protein</fullName>
    </recommendedName>
</protein>
<dbReference type="PANTHER" id="PTHR12459">
    <property type="entry name" value="TRANSMEMBRANE PROTEIN 135-RELATED"/>
    <property type="match status" value="1"/>
</dbReference>
<dbReference type="PANTHER" id="PTHR12459:SF15">
    <property type="entry name" value="TRANSMEMBRANE PROTEIN 135"/>
    <property type="match status" value="1"/>
</dbReference>
<organism evidence="1 2">
    <name type="scientific">Tuber borchii</name>
    <name type="common">White truffle</name>
    <dbReference type="NCBI Taxonomy" id="42251"/>
    <lineage>
        <taxon>Eukaryota</taxon>
        <taxon>Fungi</taxon>
        <taxon>Dikarya</taxon>
        <taxon>Ascomycota</taxon>
        <taxon>Pezizomycotina</taxon>
        <taxon>Pezizomycetes</taxon>
        <taxon>Pezizales</taxon>
        <taxon>Tuberaceae</taxon>
        <taxon>Tuber</taxon>
    </lineage>
</organism>
<evidence type="ECO:0008006" key="3">
    <source>
        <dbReference type="Google" id="ProtNLM"/>
    </source>
</evidence>
<evidence type="ECO:0000313" key="2">
    <source>
        <dbReference type="Proteomes" id="UP000244722"/>
    </source>
</evidence>
<reference evidence="1 2" key="1">
    <citation type="submission" date="2017-04" db="EMBL/GenBank/DDBJ databases">
        <title>Draft genome sequence of Tuber borchii Vittad., a whitish edible truffle.</title>
        <authorList>
            <consortium name="DOE Joint Genome Institute"/>
            <person name="Murat C."/>
            <person name="Kuo A."/>
            <person name="Barry K.W."/>
            <person name="Clum A."/>
            <person name="Dockter R.B."/>
            <person name="Fauchery L."/>
            <person name="Iotti M."/>
            <person name="Kohler A."/>
            <person name="Labutti K."/>
            <person name="Lindquist E.A."/>
            <person name="Lipzen A."/>
            <person name="Ohm R.A."/>
            <person name="Wang M."/>
            <person name="Grigoriev I.V."/>
            <person name="Zambonelli A."/>
            <person name="Martin F.M."/>
        </authorList>
    </citation>
    <scope>NUCLEOTIDE SEQUENCE [LARGE SCALE GENOMIC DNA]</scope>
    <source>
        <strain evidence="1 2">Tbo3840</strain>
    </source>
</reference>
<accession>A0A2T7A5L3</accession>
<dbReference type="EMBL" id="NESQ01000018">
    <property type="protein sequence ID" value="PUU83024.1"/>
    <property type="molecule type" value="Genomic_DNA"/>
</dbReference>
<comment type="caution">
    <text evidence="1">The sequence shown here is derived from an EMBL/GenBank/DDBJ whole genome shotgun (WGS) entry which is preliminary data.</text>
</comment>
<dbReference type="OrthoDB" id="4021778at2759"/>
<proteinExistence type="predicted"/>
<sequence>MTSHLSTTTIMSSLRMPPHGLKQLKDCRYHRHLFHPFLKAYGLGFLYYLSPRIIGLVLSKVRQRISNKKNNVVSPAIIDIFRKSSELHRFPAFCGVIIGGWHVLQPIFEKCLETVGKFSESLGAEKTTGEQRRRVATFLASASAAAVAIRQLNGRSVESPAGRTLDLTLFAIVRALDVVIGEIWTRRKAHQIHSKTFTRLDRIIEDNAAAAIFAASAAVIMFSWLYEPERLPSSYNKWITEIAEADTRLVTTLRRIRSGEFVYGKETGQAPLLQSLCEDLGLPRVWGDPAVTKRIPCEVVHHGFSKSCELHACWRFWNAWKAAFTMYLGLNFLVRLRNGLSIHTSLRAISDAAKSAAFLGTFVGTFWYTICLTRTRLGPLFWPQSDQLFLENLCVKMGCLSCGWSILVEPAYRRLEMAFFVAPRALGTFVPRKYNRKHLWKETLAFSISAGIVFTALKENPKRVKGVFGRFLGSVVL</sequence>
<name>A0A2T7A5L3_TUBBO</name>